<dbReference type="AlphaFoldDB" id="A0A7X0JIW9"/>
<dbReference type="InterPro" id="IPR004360">
    <property type="entry name" value="Glyas_Fos-R_dOase_dom"/>
</dbReference>
<dbReference type="PROSITE" id="PS51819">
    <property type="entry name" value="VOC"/>
    <property type="match status" value="1"/>
</dbReference>
<feature type="domain" description="VOC" evidence="1">
    <location>
        <begin position="9"/>
        <end position="134"/>
    </location>
</feature>
<evidence type="ECO:0000313" key="3">
    <source>
        <dbReference type="Proteomes" id="UP000585437"/>
    </source>
</evidence>
<name>A0A7X0JIW9_9HYPH</name>
<dbReference type="InterPro" id="IPR029068">
    <property type="entry name" value="Glyas_Bleomycin-R_OHBP_Dase"/>
</dbReference>
<dbReference type="InterPro" id="IPR050383">
    <property type="entry name" value="GlyoxalaseI/FosfomycinResist"/>
</dbReference>
<accession>A0A7X0JIW9</accession>
<proteinExistence type="predicted"/>
<keyword evidence="2" id="KW-0560">Oxidoreductase</keyword>
<keyword evidence="2" id="KW-0456">Lyase</keyword>
<dbReference type="EMBL" id="JACHBU010000002">
    <property type="protein sequence ID" value="MBB6507487.1"/>
    <property type="molecule type" value="Genomic_DNA"/>
</dbReference>
<comment type="caution">
    <text evidence="2">The sequence shown here is derived from an EMBL/GenBank/DDBJ whole genome shotgun (WGS) entry which is preliminary data.</text>
</comment>
<dbReference type="SUPFAM" id="SSF54593">
    <property type="entry name" value="Glyoxalase/Bleomycin resistance protein/Dihydroxybiphenyl dioxygenase"/>
    <property type="match status" value="1"/>
</dbReference>
<dbReference type="Proteomes" id="UP000585437">
    <property type="component" value="Unassembled WGS sequence"/>
</dbReference>
<dbReference type="Gene3D" id="3.10.180.10">
    <property type="entry name" value="2,3-Dihydroxybiphenyl 1,2-Dioxygenase, domain 1"/>
    <property type="match status" value="1"/>
</dbReference>
<dbReference type="GO" id="GO:0016829">
    <property type="term" value="F:lyase activity"/>
    <property type="evidence" value="ECO:0007669"/>
    <property type="project" value="UniProtKB-KW"/>
</dbReference>
<dbReference type="PANTHER" id="PTHR21366">
    <property type="entry name" value="GLYOXALASE FAMILY PROTEIN"/>
    <property type="match status" value="1"/>
</dbReference>
<dbReference type="RefSeq" id="WP_174195765.1">
    <property type="nucleotide sequence ID" value="NZ_JACHBU010000002.1"/>
</dbReference>
<keyword evidence="3" id="KW-1185">Reference proteome</keyword>
<evidence type="ECO:0000313" key="2">
    <source>
        <dbReference type="EMBL" id="MBB6507487.1"/>
    </source>
</evidence>
<gene>
    <name evidence="2" type="ORF">F4695_000819</name>
</gene>
<organism evidence="2 3">
    <name type="scientific">Rhizobium soli</name>
    <dbReference type="NCBI Taxonomy" id="424798"/>
    <lineage>
        <taxon>Bacteria</taxon>
        <taxon>Pseudomonadati</taxon>
        <taxon>Pseudomonadota</taxon>
        <taxon>Alphaproteobacteria</taxon>
        <taxon>Hyphomicrobiales</taxon>
        <taxon>Rhizobiaceae</taxon>
        <taxon>Rhizobium/Agrobacterium group</taxon>
        <taxon>Rhizobium</taxon>
    </lineage>
</organism>
<evidence type="ECO:0000259" key="1">
    <source>
        <dbReference type="PROSITE" id="PS51819"/>
    </source>
</evidence>
<protein>
    <submittedName>
        <fullName evidence="2">Catechol 2,3-dioxygenase-like lactoylglutathione lyase family enzyme</fullName>
    </submittedName>
</protein>
<dbReference type="Pfam" id="PF00903">
    <property type="entry name" value="Glyoxalase"/>
    <property type="match status" value="1"/>
</dbReference>
<dbReference type="PANTHER" id="PTHR21366:SF14">
    <property type="entry name" value="GLYOXALASE DOMAIN-CONTAINING PROTEIN 5"/>
    <property type="match status" value="1"/>
</dbReference>
<dbReference type="GO" id="GO:0051213">
    <property type="term" value="F:dioxygenase activity"/>
    <property type="evidence" value="ECO:0007669"/>
    <property type="project" value="UniProtKB-KW"/>
</dbReference>
<reference evidence="2 3" key="1">
    <citation type="submission" date="2020-08" db="EMBL/GenBank/DDBJ databases">
        <title>The Agave Microbiome: Exploring the role of microbial communities in plant adaptations to desert environments.</title>
        <authorList>
            <person name="Partida-Martinez L.P."/>
        </authorList>
    </citation>
    <scope>NUCLEOTIDE SEQUENCE [LARGE SCALE GENOMIC DNA]</scope>
    <source>
        <strain evidence="2 3">AS3.12</strain>
    </source>
</reference>
<dbReference type="InterPro" id="IPR037523">
    <property type="entry name" value="VOC_core"/>
</dbReference>
<sequence length="144" mass="15728">MAIPFAPVGIDHIVFLIDDMKRALAFYTDVLGCRPGYSYPGLGMEQVWFGSSLIVLWDVTHPGGTKAAPPVTGGRNVDHVCLATSPFDHDELRTHLDKHGVEIVQEAFHGGARGMGHSFYIHDPFGNKIEIKGPAEYPDGRQAT</sequence>
<keyword evidence="2" id="KW-0223">Dioxygenase</keyword>